<proteinExistence type="inferred from homology"/>
<dbReference type="InterPro" id="IPR013264">
    <property type="entry name" value="DNAG_N"/>
</dbReference>
<organism evidence="14 15">
    <name type="scientific">Helicobacter trogontum</name>
    <dbReference type="NCBI Taxonomy" id="50960"/>
    <lineage>
        <taxon>Bacteria</taxon>
        <taxon>Pseudomonadati</taxon>
        <taxon>Campylobacterota</taxon>
        <taxon>Epsilonproteobacteria</taxon>
        <taxon>Campylobacterales</taxon>
        <taxon>Helicobacteraceae</taxon>
        <taxon>Helicobacter</taxon>
    </lineage>
</organism>
<keyword evidence="6 12" id="KW-0479">Metal-binding</keyword>
<keyword evidence="4 12" id="KW-0548">Nucleotidyltransferase</keyword>
<keyword evidence="10 12" id="KW-0238">DNA-binding</keyword>
<dbReference type="SUPFAM" id="SSF56731">
    <property type="entry name" value="DNA primase core"/>
    <property type="match status" value="1"/>
</dbReference>
<keyword evidence="8 12" id="KW-0862">Zinc</keyword>
<gene>
    <name evidence="12" type="primary">dnaG</name>
    <name evidence="14" type="ORF">NHP164001_17070</name>
</gene>
<accession>A0ABQ0D5Q5</accession>
<dbReference type="InterPro" id="IPR002694">
    <property type="entry name" value="Znf_CHC2"/>
</dbReference>
<dbReference type="InterPro" id="IPR034151">
    <property type="entry name" value="TOPRIM_DnaG_bac"/>
</dbReference>
<keyword evidence="1 12" id="KW-0240">DNA-directed RNA polymerase</keyword>
<comment type="subunit">
    <text evidence="12">Monomer. Interacts with DnaB.</text>
</comment>
<dbReference type="Proteomes" id="UP001562457">
    <property type="component" value="Unassembled WGS sequence"/>
</dbReference>
<feature type="domain" description="Toprim" evidence="13">
    <location>
        <begin position="235"/>
        <end position="313"/>
    </location>
</feature>
<keyword evidence="15" id="KW-1185">Reference proteome</keyword>
<reference evidence="14 15" key="1">
    <citation type="submission" date="2024-06" db="EMBL/GenBank/DDBJ databases">
        <title>Draft genome sequence of Helicobacter trogontum NHP16-4001.</title>
        <authorList>
            <person name="Rimbara E."/>
            <person name="Suzuki M."/>
        </authorList>
    </citation>
    <scope>NUCLEOTIDE SEQUENCE [LARGE SCALE GENOMIC DNA]</scope>
    <source>
        <strain evidence="14 15">NHP16-4001</strain>
    </source>
</reference>
<evidence type="ECO:0000256" key="8">
    <source>
        <dbReference type="ARBA" id="ARBA00022833"/>
    </source>
</evidence>
<dbReference type="InterPro" id="IPR006295">
    <property type="entry name" value="DNA_primase_DnaG"/>
</dbReference>
<dbReference type="Pfam" id="PF13155">
    <property type="entry name" value="Toprim_2"/>
    <property type="match status" value="1"/>
</dbReference>
<dbReference type="Gene3D" id="3.40.1360.10">
    <property type="match status" value="1"/>
</dbReference>
<dbReference type="SUPFAM" id="SSF57783">
    <property type="entry name" value="Zinc beta-ribbon"/>
    <property type="match status" value="1"/>
</dbReference>
<dbReference type="PROSITE" id="PS50880">
    <property type="entry name" value="TOPRIM"/>
    <property type="match status" value="1"/>
</dbReference>
<dbReference type="SMART" id="SM00400">
    <property type="entry name" value="ZnF_CHCC"/>
    <property type="match status" value="1"/>
</dbReference>
<comment type="caution">
    <text evidence="14">The sequence shown here is derived from an EMBL/GenBank/DDBJ whole genome shotgun (WGS) entry which is preliminary data.</text>
</comment>
<keyword evidence="7 12" id="KW-0863">Zinc-finger</keyword>
<keyword evidence="2 12" id="KW-0639">Primosome</keyword>
<dbReference type="SMART" id="SM00493">
    <property type="entry name" value="TOPRIM"/>
    <property type="match status" value="1"/>
</dbReference>
<evidence type="ECO:0000256" key="5">
    <source>
        <dbReference type="ARBA" id="ARBA00022705"/>
    </source>
</evidence>
<dbReference type="InterPro" id="IPR037068">
    <property type="entry name" value="DNA_primase_core_N_sf"/>
</dbReference>
<evidence type="ECO:0000259" key="13">
    <source>
        <dbReference type="PROSITE" id="PS50880"/>
    </source>
</evidence>
<evidence type="ECO:0000256" key="9">
    <source>
        <dbReference type="ARBA" id="ARBA00022842"/>
    </source>
</evidence>
<evidence type="ECO:0000256" key="7">
    <source>
        <dbReference type="ARBA" id="ARBA00022771"/>
    </source>
</evidence>
<dbReference type="HAMAP" id="MF_00974">
    <property type="entry name" value="DNA_primase_DnaG"/>
    <property type="match status" value="1"/>
</dbReference>
<keyword evidence="11 12" id="KW-0804">Transcription</keyword>
<dbReference type="InterPro" id="IPR050219">
    <property type="entry name" value="DnaG_primase"/>
</dbReference>
<evidence type="ECO:0000256" key="1">
    <source>
        <dbReference type="ARBA" id="ARBA00022478"/>
    </source>
</evidence>
<keyword evidence="5 12" id="KW-0235">DNA replication</keyword>
<comment type="catalytic activity">
    <reaction evidence="12">
        <text>ssDNA + n NTP = ssDNA/pppN(pN)n-1 hybrid + (n-1) diphosphate.</text>
        <dbReference type="EC" id="2.7.7.101"/>
    </reaction>
</comment>
<keyword evidence="3 12" id="KW-0808">Transferase</keyword>
<comment type="cofactor">
    <cofactor evidence="12">
        <name>Zn(2+)</name>
        <dbReference type="ChEBI" id="CHEBI:29105"/>
    </cofactor>
    <text evidence="12">Binds 1 zinc ion per monomer.</text>
</comment>
<comment type="domain">
    <text evidence="12">Contains an N-terminal zinc-binding domain, a central core domain that contains the primase activity, and a C-terminal DnaB-binding domain.</text>
</comment>
<comment type="function">
    <text evidence="12">RNA polymerase that catalyzes the synthesis of short RNA molecules used as primers for DNA polymerase during DNA replication.</text>
</comment>
<name>A0ABQ0D5Q5_9HELI</name>
<feature type="zinc finger region" description="CHC2-type" evidence="12">
    <location>
        <begin position="35"/>
        <end position="59"/>
    </location>
</feature>
<dbReference type="InterPro" id="IPR030846">
    <property type="entry name" value="DnaG_bac"/>
</dbReference>
<dbReference type="NCBIfam" id="TIGR01391">
    <property type="entry name" value="dnaG"/>
    <property type="match status" value="1"/>
</dbReference>
<evidence type="ECO:0000313" key="15">
    <source>
        <dbReference type="Proteomes" id="UP001562457"/>
    </source>
</evidence>
<evidence type="ECO:0000256" key="3">
    <source>
        <dbReference type="ARBA" id="ARBA00022679"/>
    </source>
</evidence>
<protein>
    <recommendedName>
        <fullName evidence="12">DNA primase</fullName>
        <ecNumber evidence="12">2.7.7.101</ecNumber>
    </recommendedName>
</protein>
<evidence type="ECO:0000256" key="12">
    <source>
        <dbReference type="HAMAP-Rule" id="MF_00974"/>
    </source>
</evidence>
<dbReference type="EC" id="2.7.7.101" evidence="12"/>
<evidence type="ECO:0000256" key="11">
    <source>
        <dbReference type="ARBA" id="ARBA00023163"/>
    </source>
</evidence>
<evidence type="ECO:0000313" key="14">
    <source>
        <dbReference type="EMBL" id="GAB0173686.1"/>
    </source>
</evidence>
<dbReference type="PANTHER" id="PTHR30313">
    <property type="entry name" value="DNA PRIMASE"/>
    <property type="match status" value="1"/>
</dbReference>
<dbReference type="Gene3D" id="3.90.580.10">
    <property type="entry name" value="Zinc finger, CHC2-type domain"/>
    <property type="match status" value="1"/>
</dbReference>
<dbReference type="Gene3D" id="3.90.980.10">
    <property type="entry name" value="DNA primase, catalytic core, N-terminal domain"/>
    <property type="match status" value="1"/>
</dbReference>
<dbReference type="InterPro" id="IPR006171">
    <property type="entry name" value="TOPRIM_dom"/>
</dbReference>
<dbReference type="EMBL" id="BAAFHN010000052">
    <property type="protein sequence ID" value="GAB0173686.1"/>
    <property type="molecule type" value="Genomic_DNA"/>
</dbReference>
<keyword evidence="9" id="KW-0460">Magnesium</keyword>
<comment type="similarity">
    <text evidence="12">Belongs to the DnaG primase family.</text>
</comment>
<dbReference type="RefSeq" id="WP_369607717.1">
    <property type="nucleotide sequence ID" value="NZ_BAAFHN010000052.1"/>
</dbReference>
<dbReference type="Pfam" id="PF01807">
    <property type="entry name" value="Zn_ribbon_DnaG"/>
    <property type="match status" value="1"/>
</dbReference>
<dbReference type="PANTHER" id="PTHR30313:SF2">
    <property type="entry name" value="DNA PRIMASE"/>
    <property type="match status" value="1"/>
</dbReference>
<dbReference type="InterPro" id="IPR036977">
    <property type="entry name" value="DNA_primase_Znf_CHC2"/>
</dbReference>
<evidence type="ECO:0000256" key="6">
    <source>
        <dbReference type="ARBA" id="ARBA00022723"/>
    </source>
</evidence>
<dbReference type="CDD" id="cd03364">
    <property type="entry name" value="TOPRIM_DnaG_primases"/>
    <property type="match status" value="1"/>
</dbReference>
<evidence type="ECO:0000256" key="2">
    <source>
        <dbReference type="ARBA" id="ARBA00022515"/>
    </source>
</evidence>
<evidence type="ECO:0000256" key="10">
    <source>
        <dbReference type="ARBA" id="ARBA00023125"/>
    </source>
</evidence>
<evidence type="ECO:0000256" key="4">
    <source>
        <dbReference type="ARBA" id="ARBA00022695"/>
    </source>
</evidence>
<sequence length="528" mass="60648">MIENVEELKQQINIVDIISHYLPLKKSGGNYTACCPFHTEDTASFMVSPAKQIYHCFGCLVGGDSIKFVMELQKIGYIEAIKEIANIVGFKLIYKSGKIDTTLQCNEKFLDYIVSQREHVINIALNRGISENVINEFCIGYGGEDFEIRNLYEDKKEALQSGILFESNNGYKSMFAKRLIIPIFNANGKCVAFSGRSLDSKQNPKYINSKQTKLYNKSKILFGYDKAKKHIAKEKSVYIVEGYFDVMALHTVGIKNSVGICGTALSKEHIALLTKYDDVSINLALDHDNAGKAATLKAISLFIQYELYNSFVLCIDTKEKDFNDILLRDKEIFADLKTQDKRVKKIPIIAYVLQDIHKRLQQGNSIENKAKILKEVSLFLNSIKDSYIRLEYNKYANKLFGFNISHIKTIPNNNTSYNPNIISYNLTMARVLKAAYNNREYKEILRQNTNPSYFHPLEQSYIDCMQDKLNHTLAHIVFNDEYVMGYRSLNEFIADLNDIIKYARDRERKRFLQSNADIQDKVNYLKSL</sequence>
<dbReference type="Pfam" id="PF08275">
    <property type="entry name" value="DNAG_N"/>
    <property type="match status" value="1"/>
</dbReference>